<evidence type="ECO:0000256" key="3">
    <source>
        <dbReference type="ARBA" id="ARBA00023295"/>
    </source>
</evidence>
<dbReference type="InterPro" id="IPR017853">
    <property type="entry name" value="GH"/>
</dbReference>
<dbReference type="AlphaFoldDB" id="A0A5C4SMJ2"/>
<dbReference type="Gene3D" id="2.60.120.260">
    <property type="entry name" value="Galactose-binding domain-like"/>
    <property type="match status" value="1"/>
</dbReference>
<dbReference type="InterPro" id="IPR051913">
    <property type="entry name" value="GH2_Domain-Containing"/>
</dbReference>
<dbReference type="RefSeq" id="WP_139695892.1">
    <property type="nucleotide sequence ID" value="NZ_CP074074.1"/>
</dbReference>
<evidence type="ECO:0000259" key="6">
    <source>
        <dbReference type="Pfam" id="PF02837"/>
    </source>
</evidence>
<keyword evidence="10" id="KW-1185">Reference proteome</keyword>
<evidence type="ECO:0000256" key="2">
    <source>
        <dbReference type="ARBA" id="ARBA00022801"/>
    </source>
</evidence>
<dbReference type="Pfam" id="PF02836">
    <property type="entry name" value="Glyco_hydro_2_C"/>
    <property type="match status" value="1"/>
</dbReference>
<dbReference type="SUPFAM" id="SSF51445">
    <property type="entry name" value="(Trans)glycosidases"/>
    <property type="match status" value="1"/>
</dbReference>
<dbReference type="Pfam" id="PF16355">
    <property type="entry name" value="DUF4982"/>
    <property type="match status" value="1"/>
</dbReference>
<comment type="caution">
    <text evidence="9">The sequence shown here is derived from an EMBL/GenBank/DDBJ whole genome shotgun (WGS) entry which is preliminary data.</text>
</comment>
<accession>A0A5C4SMJ2</accession>
<proteinExistence type="inferred from homology"/>
<dbReference type="SUPFAM" id="SSF49785">
    <property type="entry name" value="Galactose-binding domain-like"/>
    <property type="match status" value="1"/>
</dbReference>
<dbReference type="InterPro" id="IPR008979">
    <property type="entry name" value="Galactose-bd-like_sf"/>
</dbReference>
<keyword evidence="3" id="KW-0326">Glycosidase</keyword>
<dbReference type="PANTHER" id="PTHR42732:SF1">
    <property type="entry name" value="BETA-MANNOSIDASE"/>
    <property type="match status" value="1"/>
</dbReference>
<feature type="domain" description="Glycosyl hydrolases family 2 sugar binding" evidence="6">
    <location>
        <begin position="32"/>
        <end position="192"/>
    </location>
</feature>
<dbReference type="InterPro" id="IPR006102">
    <property type="entry name" value="Ig-like_GH2"/>
</dbReference>
<dbReference type="InterPro" id="IPR006101">
    <property type="entry name" value="Glyco_hydro_2"/>
</dbReference>
<dbReference type="InterPro" id="IPR040605">
    <property type="entry name" value="Glyco_hydro2_dom5"/>
</dbReference>
<evidence type="ECO:0000259" key="8">
    <source>
        <dbReference type="Pfam" id="PF18565"/>
    </source>
</evidence>
<dbReference type="PROSITE" id="PS00608">
    <property type="entry name" value="GLYCOSYL_HYDROL_F2_2"/>
    <property type="match status" value="1"/>
</dbReference>
<feature type="domain" description="Glycoside hydrolase family 2 catalytic" evidence="5">
    <location>
        <begin position="309"/>
        <end position="489"/>
    </location>
</feature>
<feature type="domain" description="Glycoside hydrolase family 2" evidence="8">
    <location>
        <begin position="751"/>
        <end position="829"/>
    </location>
</feature>
<dbReference type="Pfam" id="PF18565">
    <property type="entry name" value="Glyco_hydro2_C5"/>
    <property type="match status" value="1"/>
</dbReference>
<dbReference type="InterPro" id="IPR032311">
    <property type="entry name" value="DUF4982"/>
</dbReference>
<dbReference type="PRINTS" id="PR00132">
    <property type="entry name" value="GLHYDRLASE2"/>
</dbReference>
<evidence type="ECO:0000256" key="1">
    <source>
        <dbReference type="ARBA" id="ARBA00007401"/>
    </source>
</evidence>
<dbReference type="Gene3D" id="3.20.20.80">
    <property type="entry name" value="Glycosidases"/>
    <property type="match status" value="1"/>
</dbReference>
<reference evidence="9 10" key="1">
    <citation type="submission" date="2019-05" db="EMBL/GenBank/DDBJ databases">
        <title>Tamlana fucoidanivorans sp. nov., isolated from the surface of algae collected from Fujian province in China.</title>
        <authorList>
            <person name="Li J."/>
        </authorList>
    </citation>
    <scope>NUCLEOTIDE SEQUENCE [LARGE SCALE GENOMIC DNA]</scope>
    <source>
        <strain evidence="9 10">CW2-9</strain>
    </source>
</reference>
<feature type="domain" description="DUF4982" evidence="7">
    <location>
        <begin position="636"/>
        <end position="720"/>
    </location>
</feature>
<dbReference type="Pfam" id="PF02837">
    <property type="entry name" value="Glyco_hydro_2_N"/>
    <property type="match status" value="1"/>
</dbReference>
<dbReference type="Proteomes" id="UP000308713">
    <property type="component" value="Unassembled WGS sequence"/>
</dbReference>
<dbReference type="GO" id="GO:0004553">
    <property type="term" value="F:hydrolase activity, hydrolyzing O-glycosyl compounds"/>
    <property type="evidence" value="ECO:0007669"/>
    <property type="project" value="InterPro"/>
</dbReference>
<feature type="domain" description="Glycoside hydrolase family 2 immunoglobulin-like beta-sandwich" evidence="4">
    <location>
        <begin position="203"/>
        <end position="301"/>
    </location>
</feature>
<keyword evidence="2" id="KW-0378">Hydrolase</keyword>
<evidence type="ECO:0000313" key="9">
    <source>
        <dbReference type="EMBL" id="TNJ45337.1"/>
    </source>
</evidence>
<evidence type="ECO:0000259" key="7">
    <source>
        <dbReference type="Pfam" id="PF16355"/>
    </source>
</evidence>
<dbReference type="PANTHER" id="PTHR42732">
    <property type="entry name" value="BETA-GALACTOSIDASE"/>
    <property type="match status" value="1"/>
</dbReference>
<dbReference type="GO" id="GO:0005975">
    <property type="term" value="P:carbohydrate metabolic process"/>
    <property type="evidence" value="ECO:0007669"/>
    <property type="project" value="InterPro"/>
</dbReference>
<dbReference type="EMBL" id="VDCS01000005">
    <property type="protein sequence ID" value="TNJ45337.1"/>
    <property type="molecule type" value="Genomic_DNA"/>
</dbReference>
<dbReference type="SUPFAM" id="SSF49303">
    <property type="entry name" value="beta-Galactosidase/glucuronidase domain"/>
    <property type="match status" value="1"/>
</dbReference>
<sequence>MVKNISKIGSLLLLFWGIHIQGQSINIELLKNWKFTNYDYGAAFQENFDDSNWESVTIPHDWAVKQDFNFTHDIQLTMVVQDGETQPRYRTGRTGALPYVGIGWYRTSYNITAEELNEDVQLMFDGAMSNAKVYVNGQYVGERPFGYISFYFNITKFLKPGSNSVAVRLENFNSQSRWYPGAGLYRKVSIIKSNKTRVKTWGTFVTTPVITKKKAQVNLELELVGDGKCTVVNEIIAPDGKQIEQKSREITLESASKLSENFTVSKPKLWDIKTPHLYNIKTTILKSGKVINTYNTPFGIRSIRFELDGFYLNNKRVKFKGVNMHHDFGPVGAAFHKELFVRQMKKMKDMGVNAIRFSHNPPAPEALDICDQMGMLAIDEAFDEWQIGKVLNGYSKQFDLWAKTDLTDMILRDRNHPSIIMWSIGNEIMEQYHHDPNNITGYLNNIVKSLDTTRATTAGFNSANNALESGMASTVDVAGFNYKPGIYHKIREKYPNLKFYASETGGALSTRNSYKFPVVFDTLQNTRGTSVNVHLYPDGQPGNYENTNVPWGYAPFKEFAAQEYSDFVYGEFVWTGYDYLGEPSPYHTAKSRSSYFAPVDMVGLEKDKFYLYQSEWHEDKDVLHVFPHWTLPEMTGKTLPVVCYSTYEHAELFVNGKSYGISKKVKQEVPDFLANNIKKEASGGTSMVQLKAYAMVWEDVAYESGELKVVAYNSKGKPIAETVRYTSGNPHTIKIEPEIDIINKGEVGVYVVSVLDKDGNLCVNYNRNMQMEVNGAAEFLASGNGDPTNVQNLSKPKRKLFNGQAVIYVKGTKAGQVTVRVTSEDFKGENRQLIVN</sequence>
<evidence type="ECO:0000313" key="10">
    <source>
        <dbReference type="Proteomes" id="UP000308713"/>
    </source>
</evidence>
<dbReference type="InterPro" id="IPR023232">
    <property type="entry name" value="Glyco_hydro_2_AS"/>
</dbReference>
<dbReference type="InterPro" id="IPR013783">
    <property type="entry name" value="Ig-like_fold"/>
</dbReference>
<dbReference type="Pfam" id="PF00703">
    <property type="entry name" value="Glyco_hydro_2"/>
    <property type="match status" value="1"/>
</dbReference>
<dbReference type="Gene3D" id="2.60.40.10">
    <property type="entry name" value="Immunoglobulins"/>
    <property type="match status" value="3"/>
</dbReference>
<gene>
    <name evidence="9" type="ORF">FGF67_06395</name>
</gene>
<protein>
    <submittedName>
        <fullName evidence="9">DUF4982 domain-containing protein</fullName>
    </submittedName>
</protein>
<dbReference type="InterPro" id="IPR006104">
    <property type="entry name" value="Glyco_hydro_2_N"/>
</dbReference>
<organism evidence="9 10">
    <name type="scientific">Allotamlana fucoidanivorans</name>
    <dbReference type="NCBI Taxonomy" id="2583814"/>
    <lineage>
        <taxon>Bacteria</taxon>
        <taxon>Pseudomonadati</taxon>
        <taxon>Bacteroidota</taxon>
        <taxon>Flavobacteriia</taxon>
        <taxon>Flavobacteriales</taxon>
        <taxon>Flavobacteriaceae</taxon>
        <taxon>Allotamlana</taxon>
    </lineage>
</organism>
<evidence type="ECO:0000259" key="4">
    <source>
        <dbReference type="Pfam" id="PF00703"/>
    </source>
</evidence>
<dbReference type="OrthoDB" id="9801077at2"/>
<name>A0A5C4SMJ2_9FLAO</name>
<evidence type="ECO:0000259" key="5">
    <source>
        <dbReference type="Pfam" id="PF02836"/>
    </source>
</evidence>
<comment type="similarity">
    <text evidence="1">Belongs to the glycosyl hydrolase 2 family.</text>
</comment>
<dbReference type="InterPro" id="IPR006103">
    <property type="entry name" value="Glyco_hydro_2_cat"/>
</dbReference>
<dbReference type="InterPro" id="IPR036156">
    <property type="entry name" value="Beta-gal/glucu_dom_sf"/>
</dbReference>